<protein>
    <submittedName>
        <fullName evidence="4">Anti-sigma factor</fullName>
    </submittedName>
</protein>
<dbReference type="Proteomes" id="UP001518872">
    <property type="component" value="Unassembled WGS sequence"/>
</dbReference>
<sequence length="313" mass="32880">MQHLDHDRLVFLALGESEADHGETDHLGGCVTCRRELESLRHVAGLGAGTQGLHDLPDPPAHLWAGILAELDAVAQVPSPAEAHRQYLGPDPTQAPPAARNGVDPAYRHPPAVTGDPQPSVRAGDRQPSVRAGDPQPSVVTGDRPESRRPSSSPGGGHAVRPAGRSRRWPRWATTVVSATAAAAIAVLGTVFVLGDRGATPRQDVLASAPLAAYGSTPADARGDARVFADGRLHLHVANLPDVTGYYEVWLINPTTMEMFSVGVLRGSSGDALLPLPPNVDLQAYSVVDVSAEQYDNKPAHSGDSLLRGTLTG</sequence>
<evidence type="ECO:0000256" key="2">
    <source>
        <dbReference type="SAM" id="Phobius"/>
    </source>
</evidence>
<dbReference type="InterPro" id="IPR018764">
    <property type="entry name" value="RskA_C"/>
</dbReference>
<evidence type="ECO:0000256" key="1">
    <source>
        <dbReference type="SAM" id="MobiDB-lite"/>
    </source>
</evidence>
<feature type="transmembrane region" description="Helical" evidence="2">
    <location>
        <begin position="172"/>
        <end position="194"/>
    </location>
</feature>
<name>A0ABS2IMM8_9ACTN</name>
<keyword evidence="2" id="KW-0472">Membrane</keyword>
<feature type="region of interest" description="Disordered" evidence="1">
    <location>
        <begin position="80"/>
        <end position="167"/>
    </location>
</feature>
<reference evidence="4 5" key="1">
    <citation type="submission" date="2021-02" db="EMBL/GenBank/DDBJ databases">
        <authorList>
            <person name="Ra J.-S."/>
        </authorList>
    </citation>
    <scope>NUCLEOTIDE SEQUENCE [LARGE SCALE GENOMIC DNA]</scope>
    <source>
        <strain evidence="4 5">MMS20-R1-14</strain>
    </source>
</reference>
<evidence type="ECO:0000313" key="4">
    <source>
        <dbReference type="EMBL" id="MBM7075592.1"/>
    </source>
</evidence>
<keyword evidence="5" id="KW-1185">Reference proteome</keyword>
<proteinExistence type="predicted"/>
<dbReference type="EMBL" id="JAFEUC010000002">
    <property type="protein sequence ID" value="MBM7075592.1"/>
    <property type="molecule type" value="Genomic_DNA"/>
</dbReference>
<evidence type="ECO:0000313" key="5">
    <source>
        <dbReference type="Proteomes" id="UP001518872"/>
    </source>
</evidence>
<dbReference type="Pfam" id="PF10099">
    <property type="entry name" value="RskA_C"/>
    <property type="match status" value="1"/>
</dbReference>
<feature type="domain" description="Anti-sigma K factor RskA C-terminal" evidence="3">
    <location>
        <begin position="178"/>
        <end position="303"/>
    </location>
</feature>
<accession>A0ABS2IMM8</accession>
<keyword evidence="2" id="KW-0812">Transmembrane</keyword>
<comment type="caution">
    <text evidence="4">The sequence shown here is derived from an EMBL/GenBank/DDBJ whole genome shotgun (WGS) entry which is preliminary data.</text>
</comment>
<dbReference type="RefSeq" id="WP_204923712.1">
    <property type="nucleotide sequence ID" value="NZ_JAFEUC010000002.1"/>
</dbReference>
<evidence type="ECO:0000259" key="3">
    <source>
        <dbReference type="Pfam" id="PF10099"/>
    </source>
</evidence>
<keyword evidence="2" id="KW-1133">Transmembrane helix</keyword>
<gene>
    <name evidence="4" type="ORF">JQX11_04375</name>
</gene>
<organism evidence="4 5">
    <name type="scientific">Micromonospora humida</name>
    <dbReference type="NCBI Taxonomy" id="2809018"/>
    <lineage>
        <taxon>Bacteria</taxon>
        <taxon>Bacillati</taxon>
        <taxon>Actinomycetota</taxon>
        <taxon>Actinomycetes</taxon>
        <taxon>Micromonosporales</taxon>
        <taxon>Micromonosporaceae</taxon>
        <taxon>Micromonospora</taxon>
    </lineage>
</organism>